<protein>
    <recommendedName>
        <fullName evidence="2">Tr-type G domain-containing protein</fullName>
    </recommendedName>
</protein>
<gene>
    <name evidence="3" type="ORF">WJX73_009078</name>
</gene>
<dbReference type="AlphaFoldDB" id="A0AAW1P1Z6"/>
<feature type="domain" description="Tr-type G" evidence="2">
    <location>
        <begin position="175"/>
        <end position="349"/>
    </location>
</feature>
<evidence type="ECO:0000313" key="3">
    <source>
        <dbReference type="EMBL" id="KAK9803002.1"/>
    </source>
</evidence>
<keyword evidence="4" id="KW-1185">Reference proteome</keyword>
<feature type="compositionally biased region" description="Basic residues" evidence="1">
    <location>
        <begin position="36"/>
        <end position="58"/>
    </location>
</feature>
<dbReference type="InterPro" id="IPR009000">
    <property type="entry name" value="Transl_B-barrel_sf"/>
</dbReference>
<dbReference type="PANTHER" id="PTHR43721:SF9">
    <property type="entry name" value="GTP-BINDING PROTEIN 1"/>
    <property type="match status" value="1"/>
</dbReference>
<proteinExistence type="predicted"/>
<dbReference type="GO" id="GO:0003924">
    <property type="term" value="F:GTPase activity"/>
    <property type="evidence" value="ECO:0007669"/>
    <property type="project" value="InterPro"/>
</dbReference>
<dbReference type="GO" id="GO:0003746">
    <property type="term" value="F:translation elongation factor activity"/>
    <property type="evidence" value="ECO:0007669"/>
    <property type="project" value="TreeGrafter"/>
</dbReference>
<dbReference type="Gene3D" id="3.40.50.300">
    <property type="entry name" value="P-loop containing nucleotide triphosphate hydrolases"/>
    <property type="match status" value="1"/>
</dbReference>
<accession>A0AAW1P1Z6</accession>
<evidence type="ECO:0000313" key="4">
    <source>
        <dbReference type="Proteomes" id="UP001465755"/>
    </source>
</evidence>
<dbReference type="EMBL" id="JALJOQ010000064">
    <property type="protein sequence ID" value="KAK9803002.1"/>
    <property type="molecule type" value="Genomic_DNA"/>
</dbReference>
<dbReference type="Proteomes" id="UP001465755">
    <property type="component" value="Unassembled WGS sequence"/>
</dbReference>
<dbReference type="PANTHER" id="PTHR43721">
    <property type="entry name" value="ELONGATION FACTOR TU-RELATED"/>
    <property type="match status" value="1"/>
</dbReference>
<dbReference type="InterPro" id="IPR000795">
    <property type="entry name" value="T_Tr_GTP-bd_dom"/>
</dbReference>
<reference evidence="3 4" key="1">
    <citation type="journal article" date="2024" name="Nat. Commun.">
        <title>Phylogenomics reveals the evolutionary origins of lichenization in chlorophyte algae.</title>
        <authorList>
            <person name="Puginier C."/>
            <person name="Libourel C."/>
            <person name="Otte J."/>
            <person name="Skaloud P."/>
            <person name="Haon M."/>
            <person name="Grisel S."/>
            <person name="Petersen M."/>
            <person name="Berrin J.G."/>
            <person name="Delaux P.M."/>
            <person name="Dal Grande F."/>
            <person name="Keller J."/>
        </authorList>
    </citation>
    <scope>NUCLEOTIDE SEQUENCE [LARGE SCALE GENOMIC DNA]</scope>
    <source>
        <strain evidence="3 4">SAG 2036</strain>
    </source>
</reference>
<feature type="region of interest" description="Disordered" evidence="1">
    <location>
        <begin position="627"/>
        <end position="672"/>
    </location>
</feature>
<feature type="region of interest" description="Disordered" evidence="1">
    <location>
        <begin position="32"/>
        <end position="119"/>
    </location>
</feature>
<sequence>MFDRSWDVANLDLGCKPAGPVEWVAVAPPLTERVKSHPGRRSTRSHRATARAARRAAHPRPDGVSGVSNAEQHQQHLEKELRRQQAARSSSPLPIPTALPHLQKSDCEDGEAADSNRLPPECDEGCVEYKLRIKDPNPLRFQQLVTQMKYRLSEGNGTCFYYIGVEDSGCPRDLRIAVAGGVDSGKSTLVAVLTHGSNGRPLLDNGRGSARMAVFRHKHEIETGRTSSLSQHILGFDARGGIINYGGVAAPAMADIAAEACKVLGFIDLGGHEKYLKTALYGMTCMLPDYVMLCHNAAMPTLSKVFREHLAAALALRIPMAVILTKVDAVPPGSVEVLVRVINDLLEDVAKAARITCGGPKFDPLAPLILSEAQVQDIAPLMQAGCSSAGQALNLVVPIFPLTGASVPAENGLSTPHPQETPDQAASAGKANTHFQVEQTFNVRGVGTVVSGTVVAGQISTGQTLKLGPTQSGGFADVTITGIQRSQVPVPNVGPGQHATLALANAATSKAPAANGFQPSNSASLDLDAHSLVNVTSSLPAWGLHPAAGAEALQWAGRSQSSPALLGSSPQNSRKGMVLLASHLQPQTAWTFTALLVLLSGHWPPRGLLSGCWPPGGVATDGLVTEDEADAEESSDARPEASPPRESLEGTPRGTLGGMTSPPGRSGGRERSGIPMRKIGCAYAPVVHCGSIRQAARVTAMQEVSRAELASPAHERAIGPALAAAAAILGCPDKLGARTGGPGCIASVTFRFVHRPEWLRTDACLLVRDRSDGCIAGAGFISSIP</sequence>
<evidence type="ECO:0000256" key="1">
    <source>
        <dbReference type="SAM" id="MobiDB-lite"/>
    </source>
</evidence>
<feature type="compositionally biased region" description="Basic and acidic residues" evidence="1">
    <location>
        <begin position="73"/>
        <end position="83"/>
    </location>
</feature>
<dbReference type="SUPFAM" id="SSF50447">
    <property type="entry name" value="Translation proteins"/>
    <property type="match status" value="1"/>
</dbReference>
<name>A0AAW1P1Z6_9CHLO</name>
<dbReference type="GO" id="GO:0005525">
    <property type="term" value="F:GTP binding"/>
    <property type="evidence" value="ECO:0007669"/>
    <property type="project" value="InterPro"/>
</dbReference>
<dbReference type="InterPro" id="IPR027417">
    <property type="entry name" value="P-loop_NTPase"/>
</dbReference>
<comment type="caution">
    <text evidence="3">The sequence shown here is derived from an EMBL/GenBank/DDBJ whole genome shotgun (WGS) entry which is preliminary data.</text>
</comment>
<evidence type="ECO:0000259" key="2">
    <source>
        <dbReference type="Pfam" id="PF00009"/>
    </source>
</evidence>
<dbReference type="SUPFAM" id="SSF52540">
    <property type="entry name" value="P-loop containing nucleoside triphosphate hydrolases"/>
    <property type="match status" value="1"/>
</dbReference>
<dbReference type="InterPro" id="IPR050055">
    <property type="entry name" value="EF-Tu_GTPase"/>
</dbReference>
<organism evidence="3 4">
    <name type="scientific">Symbiochloris irregularis</name>
    <dbReference type="NCBI Taxonomy" id="706552"/>
    <lineage>
        <taxon>Eukaryota</taxon>
        <taxon>Viridiplantae</taxon>
        <taxon>Chlorophyta</taxon>
        <taxon>core chlorophytes</taxon>
        <taxon>Trebouxiophyceae</taxon>
        <taxon>Trebouxiales</taxon>
        <taxon>Trebouxiaceae</taxon>
        <taxon>Symbiochloris</taxon>
    </lineage>
</organism>
<dbReference type="Pfam" id="PF00009">
    <property type="entry name" value="GTP_EFTU"/>
    <property type="match status" value="1"/>
</dbReference>
<dbReference type="Gene3D" id="2.40.30.10">
    <property type="entry name" value="Translation factors"/>
    <property type="match status" value="1"/>
</dbReference>